<dbReference type="InterPro" id="IPR036168">
    <property type="entry name" value="AP2_Mu_C_sf"/>
</dbReference>
<evidence type="ECO:0000256" key="5">
    <source>
        <dbReference type="SAM" id="Coils"/>
    </source>
</evidence>
<name>A0A915PXK1_9BILA</name>
<sequence length="999" mass="110923">MLKKGTGLCFIESQRAVYEILVACVSDLELMLPVVYGEKHHGYHVLYENLKHEEESVQELAQFVKERATYEEEWNKFLNKCIAKTNGLVAAGSMFSNAWLVMKNTMELLTEIQASFYITLQHLLKDVFKYHDELVRSRKKMKEQDVVDAVNLMQTTTTCLQKSKETYAQRVNELERLKKENATPKDISKAENKLNKSYDEYKSYVDKYGRVRADFEEKMVKATRLFQEHDQAFLLQMKAFMAMFARALDESTSAASQVCAFHRDSVDKLDIDAMLIKFVEAKGTGKDRPEFVVFEEIDTTKDSNASNLPLPCSSDSSTAVHKTAAVDGQGPTVHNLMSLDTYTLDAWNNENSALKVQPSPVASDSSSSTAANVSSGSVPLSASLGRQKLSLWLPGKRKKYASQSSLPASEPTSQEFSHSQSESLGFLKKYRSKHKKSNTDIAAPSIDGPTYVFLVNIMRRYLLLALYGHHSADDSKSTASSSRSEEKPFVATNGSVNVLLDVPIALPPPHPTVPPPQDNDDEGTCDNFDRPHWSSCTESSDDDEDLRQAAKLRHISIKPLSESKSNITASVDELRDAIGNIVLYPTTFSRSSTFDCASFLFMFPASDLCASLEGTVRPLRAALTGDDHVRRKRFDSYNASLPFSFSISGANIARARPYSSTPTPGAPSMTLQTCANLSVQRSTRVNSTESEQTFSRSESTLSLDHSAVNETPFAMSASNLLSASATITENRIPVAMAINEYIHAWFRGTDSTKTSVRVFGSILVSFPAAAVPALTDFTSDFDPLIVTLRNTDKIKTISPNSQLISQLIDAFAAPYTFIFEKTKLAEWLSARKIEKPDSQFFNAEVLTYEVKEPTIPPLILVVYWKLEAQNTDLRIDYRLNVDSNIDRPLLNVVFTTKIEGSVISVIADPKAEWSPSNNTISWKLAELSRNGECSGSLKARLSLSGGPATASQTFVQFQTSDDTISGTDITITGDDLYYLSMVRRNVFSGKYFCDAEIRS</sequence>
<dbReference type="Gene3D" id="1.20.1270.60">
    <property type="entry name" value="Arfaptin homology (AH) domain/BAR domain"/>
    <property type="match status" value="1"/>
</dbReference>
<evidence type="ECO:0000256" key="4">
    <source>
        <dbReference type="ARBA" id="ARBA00023176"/>
    </source>
</evidence>
<protein>
    <submittedName>
        <fullName evidence="9">MHD domain-containing protein</fullName>
    </submittedName>
</protein>
<dbReference type="CDD" id="cd07648">
    <property type="entry name" value="F-BAR_FCHO"/>
    <property type="match status" value="1"/>
</dbReference>
<keyword evidence="8" id="KW-1185">Reference proteome</keyword>
<proteinExistence type="predicted"/>
<dbReference type="GO" id="GO:0072583">
    <property type="term" value="P:clathrin-dependent endocytosis"/>
    <property type="evidence" value="ECO:0007669"/>
    <property type="project" value="TreeGrafter"/>
</dbReference>
<dbReference type="GO" id="GO:0005886">
    <property type="term" value="C:plasma membrane"/>
    <property type="evidence" value="ECO:0007669"/>
    <property type="project" value="TreeGrafter"/>
</dbReference>
<feature type="compositionally biased region" description="Low complexity" evidence="6">
    <location>
        <begin position="359"/>
        <end position="378"/>
    </location>
</feature>
<dbReference type="WBParaSite" id="sdigi.contig42.g2712.t1">
    <property type="protein sequence ID" value="sdigi.contig42.g2712.t1"/>
    <property type="gene ID" value="sdigi.contig42.g2712"/>
</dbReference>
<dbReference type="Proteomes" id="UP000887581">
    <property type="component" value="Unplaced"/>
</dbReference>
<accession>A0A915PXK1</accession>
<comment type="subcellular location">
    <subcellularLocation>
        <location evidence="1">Membrane</location>
        <location evidence="1">Clathrin-coated pit</location>
        <topology evidence="1">Peripheral membrane protein</topology>
        <orientation evidence="1">Cytoplasmic side</orientation>
    </subcellularLocation>
</comment>
<evidence type="ECO:0000256" key="3">
    <source>
        <dbReference type="ARBA" id="ARBA00023054"/>
    </source>
</evidence>
<evidence type="ECO:0000256" key="2">
    <source>
        <dbReference type="ARBA" id="ARBA00022583"/>
    </source>
</evidence>
<dbReference type="PANTHER" id="PTHR23065:SF15">
    <property type="entry name" value="AT02057P"/>
    <property type="match status" value="1"/>
</dbReference>
<dbReference type="Pfam" id="PF10291">
    <property type="entry name" value="muHD"/>
    <property type="match status" value="1"/>
</dbReference>
<evidence type="ECO:0000313" key="8">
    <source>
        <dbReference type="Proteomes" id="UP000887581"/>
    </source>
</evidence>
<evidence type="ECO:0000313" key="9">
    <source>
        <dbReference type="WBParaSite" id="sdigi.contig42.g2712.t1"/>
    </source>
</evidence>
<dbReference type="AlphaFoldDB" id="A0A915PXK1"/>
<keyword evidence="4" id="KW-0472">Membrane</keyword>
<dbReference type="InterPro" id="IPR018808">
    <property type="entry name" value="Muniscin_C"/>
</dbReference>
<evidence type="ECO:0000256" key="1">
    <source>
        <dbReference type="ARBA" id="ARBA00004283"/>
    </source>
</evidence>
<dbReference type="InterPro" id="IPR028565">
    <property type="entry name" value="MHD"/>
</dbReference>
<dbReference type="GO" id="GO:0030136">
    <property type="term" value="C:clathrin-coated vesicle"/>
    <property type="evidence" value="ECO:0007669"/>
    <property type="project" value="TreeGrafter"/>
</dbReference>
<feature type="region of interest" description="Disordered" evidence="6">
    <location>
        <begin position="356"/>
        <end position="379"/>
    </location>
</feature>
<dbReference type="GO" id="GO:0005905">
    <property type="term" value="C:clathrin-coated pit"/>
    <property type="evidence" value="ECO:0007669"/>
    <property type="project" value="UniProtKB-SubCell"/>
</dbReference>
<dbReference type="Pfam" id="PF22699">
    <property type="entry name" value="GMIP-like_FCH"/>
    <property type="match status" value="1"/>
</dbReference>
<organism evidence="8 9">
    <name type="scientific">Setaria digitata</name>
    <dbReference type="NCBI Taxonomy" id="48799"/>
    <lineage>
        <taxon>Eukaryota</taxon>
        <taxon>Metazoa</taxon>
        <taxon>Ecdysozoa</taxon>
        <taxon>Nematoda</taxon>
        <taxon>Chromadorea</taxon>
        <taxon>Rhabditida</taxon>
        <taxon>Spirurina</taxon>
        <taxon>Spiruromorpha</taxon>
        <taxon>Filarioidea</taxon>
        <taxon>Setariidae</taxon>
        <taxon>Setaria</taxon>
    </lineage>
</organism>
<evidence type="ECO:0000259" key="7">
    <source>
        <dbReference type="PROSITE" id="PS51072"/>
    </source>
</evidence>
<keyword evidence="2" id="KW-0254">Endocytosis</keyword>
<feature type="region of interest" description="Disordered" evidence="6">
    <location>
        <begin position="506"/>
        <end position="544"/>
    </location>
</feature>
<reference evidence="9" key="1">
    <citation type="submission" date="2022-11" db="UniProtKB">
        <authorList>
            <consortium name="WormBaseParasite"/>
        </authorList>
    </citation>
    <scope>IDENTIFICATION</scope>
</reference>
<keyword evidence="4" id="KW-0168">Coated pit</keyword>
<dbReference type="PANTHER" id="PTHR23065">
    <property type="entry name" value="PROLINE-SERINE-THREONINE PHOSPHATASE INTERACTING PROTEIN 1"/>
    <property type="match status" value="1"/>
</dbReference>
<dbReference type="SUPFAM" id="SSF103657">
    <property type="entry name" value="BAR/IMD domain-like"/>
    <property type="match status" value="1"/>
</dbReference>
<evidence type="ECO:0000256" key="6">
    <source>
        <dbReference type="SAM" id="MobiDB-lite"/>
    </source>
</evidence>
<feature type="domain" description="MHD" evidence="7">
    <location>
        <begin position="731"/>
        <end position="999"/>
    </location>
</feature>
<dbReference type="GO" id="GO:0048268">
    <property type="term" value="P:clathrin coat assembly"/>
    <property type="evidence" value="ECO:0007669"/>
    <property type="project" value="TreeGrafter"/>
</dbReference>
<dbReference type="PROSITE" id="PS51072">
    <property type="entry name" value="MHD"/>
    <property type="match status" value="1"/>
</dbReference>
<feature type="coiled-coil region" evidence="5">
    <location>
        <begin position="160"/>
        <end position="207"/>
    </location>
</feature>
<feature type="compositionally biased region" description="Pro residues" evidence="6">
    <location>
        <begin position="506"/>
        <end position="517"/>
    </location>
</feature>
<keyword evidence="3 5" id="KW-0175">Coiled coil</keyword>
<dbReference type="Gene3D" id="2.60.40.1170">
    <property type="entry name" value="Mu homology domain, subdomain B"/>
    <property type="match status" value="2"/>
</dbReference>
<dbReference type="InterPro" id="IPR027267">
    <property type="entry name" value="AH/BAR_dom_sf"/>
</dbReference>
<dbReference type="SUPFAM" id="SSF49447">
    <property type="entry name" value="Second domain of Mu2 adaptin subunit (ap50) of ap2 adaptor"/>
    <property type="match status" value="1"/>
</dbReference>
<dbReference type="InterPro" id="IPR054713">
    <property type="entry name" value="GMIP/FCHO2-like_FCH"/>
</dbReference>